<sequence length="532" mass="58984">MEPRTILATTPMMVCDAFTTDRFKGNPAAVCLVPTSVYCMEWSAVSSLEASFGRGEPEPLETNMTEKEREEAGEKYAAERNIKMGKAFQQVAKEMNLSETAFVYRLPASRIRTIQQQIMRKCNEFEHEYEEKVRKDEEVRRRMSTAVTEDDENPATFTSMAPDQSGGTDNAPSPLNTKRTGGVNTAAPPSPGLLPSSSFSMPYFGASFLDARCSSMANFGGEQSSRPRRMHTQWFGLRWFTPTKEVKLCGHATFAAAHAICEVSRLCQSENTRHLVANIPMEFFVPAQTDVLCFVTASGIISVRRNTGMVMGGSMSMLKSYNFASDVYEVHFPMTEAFSVKEQVPKEMFQEVADVLGLPYGAECVEDIAYSKSAHYYIVRLSTPQNVLECRPDMSAMQRLFTSAQFKAAQQAHPDVLGPVQGLGVTAFNGGMLTSGPAADADVVSRFFAPWMGVDEDPVTGTLYTALTPYWLRLRQKGHYKVGDQLQFYQASKRGGFVTGIIIGRKAERIALVGPVLTFMRGNCVFDVEEEQ</sequence>
<dbReference type="OrthoDB" id="75169at2759"/>
<dbReference type="InterPro" id="IPR003719">
    <property type="entry name" value="Phenazine_PhzF-like"/>
</dbReference>
<reference evidence="4 5" key="1">
    <citation type="journal article" date="2015" name="PLoS Pathog.">
        <title>Leptomonas seymouri: Adaptations to the Dixenous Life Cycle Analyzed by Genome Sequencing, Transcriptome Profiling and Co-infection with Leishmania donovani.</title>
        <authorList>
            <person name="Kraeva N."/>
            <person name="Butenko A."/>
            <person name="Hlavacova J."/>
            <person name="Kostygov A."/>
            <person name="Myskova J."/>
            <person name="Grybchuk D."/>
            <person name="Lestinova T."/>
            <person name="Votypka J."/>
            <person name="Volf P."/>
            <person name="Opperdoes F."/>
            <person name="Flegontov P."/>
            <person name="Lukes J."/>
            <person name="Yurchenko V."/>
        </authorList>
    </citation>
    <scope>NUCLEOTIDE SEQUENCE [LARGE SCALE GENOMIC DNA]</scope>
    <source>
        <strain evidence="4 5">ATCC 30220</strain>
    </source>
</reference>
<keyword evidence="2" id="KW-0413">Isomerase</keyword>
<dbReference type="EMBL" id="LJSK01000154">
    <property type="protein sequence ID" value="KPI85998.1"/>
    <property type="molecule type" value="Genomic_DNA"/>
</dbReference>
<proteinExistence type="inferred from homology"/>
<keyword evidence="5" id="KW-1185">Reference proteome</keyword>
<evidence type="ECO:0000256" key="1">
    <source>
        <dbReference type="ARBA" id="ARBA00008270"/>
    </source>
</evidence>
<evidence type="ECO:0000256" key="2">
    <source>
        <dbReference type="ARBA" id="ARBA00023235"/>
    </source>
</evidence>
<dbReference type="Gene3D" id="3.10.310.10">
    <property type="entry name" value="Diaminopimelate Epimerase, Chain A, domain 1"/>
    <property type="match status" value="3"/>
</dbReference>
<evidence type="ECO:0000313" key="4">
    <source>
        <dbReference type="EMBL" id="KPI85998.1"/>
    </source>
</evidence>
<dbReference type="GO" id="GO:0005737">
    <property type="term" value="C:cytoplasm"/>
    <property type="evidence" value="ECO:0007669"/>
    <property type="project" value="TreeGrafter"/>
</dbReference>
<comment type="similarity">
    <text evidence="1">Belongs to the PhzF family.</text>
</comment>
<dbReference type="Pfam" id="PF02567">
    <property type="entry name" value="PhzC-PhzF"/>
    <property type="match status" value="1"/>
</dbReference>
<dbReference type="Proteomes" id="UP000038009">
    <property type="component" value="Unassembled WGS sequence"/>
</dbReference>
<name>A0A0N1PCR2_LEPSE</name>
<dbReference type="AlphaFoldDB" id="A0A0N1PCR2"/>
<organism evidence="4 5">
    <name type="scientific">Leptomonas seymouri</name>
    <dbReference type="NCBI Taxonomy" id="5684"/>
    <lineage>
        <taxon>Eukaryota</taxon>
        <taxon>Discoba</taxon>
        <taxon>Euglenozoa</taxon>
        <taxon>Kinetoplastea</taxon>
        <taxon>Metakinetoplastina</taxon>
        <taxon>Trypanosomatida</taxon>
        <taxon>Trypanosomatidae</taxon>
        <taxon>Leishmaniinae</taxon>
        <taxon>Leptomonas</taxon>
    </lineage>
</organism>
<dbReference type="PANTHER" id="PTHR13774:SF17">
    <property type="entry name" value="PHENAZINE BIOSYNTHESIS-LIKE DOMAIN-CONTAINING PROTEIN"/>
    <property type="match status" value="1"/>
</dbReference>
<feature type="region of interest" description="Disordered" evidence="3">
    <location>
        <begin position="135"/>
        <end position="193"/>
    </location>
</feature>
<protein>
    <recommendedName>
        <fullName evidence="6">Phenazine biosynthesis-like protein</fullName>
    </recommendedName>
</protein>
<gene>
    <name evidence="4" type="ORF">ABL78_4931</name>
</gene>
<dbReference type="GO" id="GO:0016853">
    <property type="term" value="F:isomerase activity"/>
    <property type="evidence" value="ECO:0007669"/>
    <property type="project" value="UniProtKB-KW"/>
</dbReference>
<feature type="compositionally biased region" description="Polar residues" evidence="3">
    <location>
        <begin position="155"/>
        <end position="183"/>
    </location>
</feature>
<dbReference type="SUPFAM" id="SSF54506">
    <property type="entry name" value="Diaminopimelate epimerase-like"/>
    <property type="match status" value="2"/>
</dbReference>
<dbReference type="OMA" id="YCMEWSA"/>
<evidence type="ECO:0008006" key="6">
    <source>
        <dbReference type="Google" id="ProtNLM"/>
    </source>
</evidence>
<evidence type="ECO:0000313" key="5">
    <source>
        <dbReference type="Proteomes" id="UP000038009"/>
    </source>
</evidence>
<comment type="caution">
    <text evidence="4">The sequence shown here is derived from an EMBL/GenBank/DDBJ whole genome shotgun (WGS) entry which is preliminary data.</text>
</comment>
<accession>A0A0N1PCR2</accession>
<dbReference type="VEuPathDB" id="TriTrypDB:Lsey_0154_0020"/>
<evidence type="ECO:0000256" key="3">
    <source>
        <dbReference type="SAM" id="MobiDB-lite"/>
    </source>
</evidence>
<dbReference type="PANTHER" id="PTHR13774">
    <property type="entry name" value="PHENAZINE BIOSYNTHESIS PROTEIN"/>
    <property type="match status" value="1"/>
</dbReference>